<accession>A0A3F3PPQ2</accession>
<evidence type="ECO:0000313" key="3">
    <source>
        <dbReference type="Proteomes" id="UP000253729"/>
    </source>
</evidence>
<keyword evidence="3" id="KW-1185">Reference proteome</keyword>
<reference evidence="2 3" key="1">
    <citation type="submission" date="2018-07" db="EMBL/GenBank/DDBJ databases">
        <title>The genomes of Aspergillus section Nigri reveals drivers in fungal speciation.</title>
        <authorList>
            <consortium name="DOE Joint Genome Institute"/>
            <person name="Vesth T.C."/>
            <person name="Nybo J."/>
            <person name="Theobald S."/>
            <person name="Brandl J."/>
            <person name="Frisvad J.C."/>
            <person name="Nielsen K.F."/>
            <person name="Lyhne E.K."/>
            <person name="Kogle M.E."/>
            <person name="Kuo A."/>
            <person name="Riley R."/>
            <person name="Clum A."/>
            <person name="Nolan M."/>
            <person name="Lipzen A."/>
            <person name="Salamov A."/>
            <person name="Henrissat B."/>
            <person name="Wiebenga A."/>
            <person name="De vries R.P."/>
            <person name="Grigoriev I.V."/>
            <person name="Mortensen U.H."/>
            <person name="Andersen M.R."/>
            <person name="Baker S.E."/>
        </authorList>
    </citation>
    <scope>NUCLEOTIDE SEQUENCE [LARGE SCALE GENOMIC DNA]</scope>
    <source>
        <strain evidence="2 3">CBS 139.54b</strain>
    </source>
</reference>
<name>A0A3F3PPQ2_9EURO</name>
<evidence type="ECO:0000256" key="1">
    <source>
        <dbReference type="SAM" id="Phobius"/>
    </source>
</evidence>
<dbReference type="AlphaFoldDB" id="A0A3F3PPQ2"/>
<proteinExistence type="predicted"/>
<sequence>MGQVIVASGMPRFGRAPLNRIHDCMHSSVIYQLIVCIITIYYLLTSHVSIISLDNCLLAASSVVVECAYVPYRLLHWAAVRKFP</sequence>
<organism evidence="2 3">
    <name type="scientific">Aspergillus welwitschiae</name>
    <dbReference type="NCBI Taxonomy" id="1341132"/>
    <lineage>
        <taxon>Eukaryota</taxon>
        <taxon>Fungi</taxon>
        <taxon>Dikarya</taxon>
        <taxon>Ascomycota</taxon>
        <taxon>Pezizomycotina</taxon>
        <taxon>Eurotiomycetes</taxon>
        <taxon>Eurotiomycetidae</taxon>
        <taxon>Eurotiales</taxon>
        <taxon>Aspergillaceae</taxon>
        <taxon>Aspergillus</taxon>
        <taxon>Aspergillus subgen. Circumdati</taxon>
    </lineage>
</organism>
<evidence type="ECO:0000313" key="2">
    <source>
        <dbReference type="EMBL" id="RDH28798.1"/>
    </source>
</evidence>
<gene>
    <name evidence="2" type="ORF">BDQ94DRAFT_151580</name>
</gene>
<dbReference type="RefSeq" id="XP_026621820.1">
    <property type="nucleotide sequence ID" value="XM_026767778.1"/>
</dbReference>
<keyword evidence="1" id="KW-0812">Transmembrane</keyword>
<dbReference type="GeneID" id="38136134"/>
<feature type="transmembrane region" description="Helical" evidence="1">
    <location>
        <begin position="24"/>
        <end position="44"/>
    </location>
</feature>
<dbReference type="EMBL" id="KZ852073">
    <property type="protein sequence ID" value="RDH28798.1"/>
    <property type="molecule type" value="Genomic_DNA"/>
</dbReference>
<keyword evidence="1" id="KW-0472">Membrane</keyword>
<keyword evidence="1" id="KW-1133">Transmembrane helix</keyword>
<protein>
    <submittedName>
        <fullName evidence="2">Uncharacterized protein</fullName>
    </submittedName>
</protein>
<dbReference type="Proteomes" id="UP000253729">
    <property type="component" value="Unassembled WGS sequence"/>
</dbReference>